<feature type="binding site" evidence="8">
    <location>
        <begin position="397"/>
        <end position="400"/>
    </location>
    <ligand>
        <name>ATP</name>
        <dbReference type="ChEBI" id="CHEBI:30616"/>
    </ligand>
</feature>
<dbReference type="EMBL" id="HBHK01020707">
    <property type="protein sequence ID" value="CAD9697260.1"/>
    <property type="molecule type" value="Transcribed_RNA"/>
</dbReference>
<dbReference type="InterPro" id="IPR015866">
    <property type="entry name" value="Ser-tRNA-synth_1_N"/>
</dbReference>
<dbReference type="PROSITE" id="PS50862">
    <property type="entry name" value="AA_TRNA_LIGASE_II"/>
    <property type="match status" value="1"/>
</dbReference>
<dbReference type="InterPro" id="IPR042103">
    <property type="entry name" value="SerRS_1_N_sf"/>
</dbReference>
<dbReference type="InterPro" id="IPR002314">
    <property type="entry name" value="aa-tRNA-synt_IIb"/>
</dbReference>
<dbReference type="PIRSF" id="PIRSF001529">
    <property type="entry name" value="Ser-tRNA-synth_IIa"/>
    <property type="match status" value="1"/>
</dbReference>
<name>A0A7S2SDV1_9STRA</name>
<feature type="binding site" evidence="7">
    <location>
        <position position="310"/>
    </location>
    <ligand>
        <name>L-serine</name>
        <dbReference type="ChEBI" id="CHEBI:33384"/>
    </ligand>
</feature>
<feature type="binding site" evidence="8">
    <location>
        <begin position="310"/>
        <end position="312"/>
    </location>
    <ligand>
        <name>ATP</name>
        <dbReference type="ChEBI" id="CHEBI:30616"/>
    </ligand>
</feature>
<dbReference type="GO" id="GO:0004828">
    <property type="term" value="F:serine-tRNA ligase activity"/>
    <property type="evidence" value="ECO:0007669"/>
    <property type="project" value="UniProtKB-EC"/>
</dbReference>
<proteinExistence type="predicted"/>
<protein>
    <recommendedName>
        <fullName evidence="1">serine--tRNA ligase</fullName>
        <ecNumber evidence="1">6.1.1.11</ecNumber>
    </recommendedName>
    <alternativeName>
        <fullName evidence="6">Seryl-tRNA synthetase</fullName>
    </alternativeName>
</protein>
<dbReference type="InterPro" id="IPR002317">
    <property type="entry name" value="Ser-tRNA-ligase_type_1"/>
</dbReference>
<evidence type="ECO:0000256" key="8">
    <source>
        <dbReference type="PIRSR" id="PIRSR001529-2"/>
    </source>
</evidence>
<evidence type="ECO:0000313" key="11">
    <source>
        <dbReference type="EMBL" id="CAD9697260.1"/>
    </source>
</evidence>
<evidence type="ECO:0000259" key="10">
    <source>
        <dbReference type="PROSITE" id="PS50862"/>
    </source>
</evidence>
<organism evidence="11">
    <name type="scientific">Mucochytrium quahogii</name>
    <dbReference type="NCBI Taxonomy" id="96639"/>
    <lineage>
        <taxon>Eukaryota</taxon>
        <taxon>Sar</taxon>
        <taxon>Stramenopiles</taxon>
        <taxon>Bigyra</taxon>
        <taxon>Labyrinthulomycetes</taxon>
        <taxon>Thraustochytrida</taxon>
        <taxon>Thraustochytriidae</taxon>
        <taxon>Mucochytrium</taxon>
    </lineage>
</organism>
<feature type="coiled-coil region" evidence="9">
    <location>
        <begin position="74"/>
        <end position="133"/>
    </location>
</feature>
<dbReference type="Gene3D" id="3.30.930.10">
    <property type="entry name" value="Bira Bifunctional Protein, Domain 2"/>
    <property type="match status" value="1"/>
</dbReference>
<evidence type="ECO:0000256" key="6">
    <source>
        <dbReference type="ARBA" id="ARBA00031113"/>
    </source>
</evidence>
<evidence type="ECO:0000256" key="3">
    <source>
        <dbReference type="ARBA" id="ARBA00022741"/>
    </source>
</evidence>
<dbReference type="SUPFAM" id="SSF46589">
    <property type="entry name" value="tRNA-binding arm"/>
    <property type="match status" value="1"/>
</dbReference>
<feature type="site" description="Important for serine binding" evidence="7">
    <location>
        <position position="433"/>
    </location>
</feature>
<evidence type="ECO:0000256" key="2">
    <source>
        <dbReference type="ARBA" id="ARBA00022598"/>
    </source>
</evidence>
<keyword evidence="5" id="KW-0030">Aminoacyl-tRNA synthetase</keyword>
<evidence type="ECO:0000256" key="1">
    <source>
        <dbReference type="ARBA" id="ARBA00012840"/>
    </source>
</evidence>
<dbReference type="AlphaFoldDB" id="A0A7S2SDV1"/>
<dbReference type="GO" id="GO:0005524">
    <property type="term" value="F:ATP binding"/>
    <property type="evidence" value="ECO:0007669"/>
    <property type="project" value="UniProtKB-KW"/>
</dbReference>
<sequence>MLNRIRRGVHEAPLLARNCMRLAVRGNHVDVRGRLDFQYMRENLERYKGSFGERDLDKDALVDPQELCDMYAEKNRVREQLDALRQERNKLSKLRSKPSTETINRVKSLKVDIETFEEKMSELEETINVKSLELPNWVHPDIPRRGNNQGFEEEENGEGIVINSSRSMPLYDGFEPKDYLELGDSLDILDFSSATRTSGRKFVTFKNEGAFLELALAQWSLSHLYGIGFTPCLTPDLVHASVVKGCGFHPHGNGTQIYRVQNDLPEHSDNDMCLAGTSEILLAGSMAGKHVRDPNSELPIKLAGFSHCFRAETGGGGFQTRGLFRLHQFSKTEMFVFCDPEDSEEQHQDLLKVQEDICNQLGLHWRTIDMYAHELGHPAYRKFDVQVYMPSRSSFGEVASVSNCTDYQARRLNMRFSDKSTERRGFLHTLNGTAIAVPRIIISLLETHQQKDGSVKIPDCLVPFMGGRTVLRPKNDRKSI</sequence>
<reference evidence="11" key="1">
    <citation type="submission" date="2021-01" db="EMBL/GenBank/DDBJ databases">
        <authorList>
            <person name="Corre E."/>
            <person name="Pelletier E."/>
            <person name="Niang G."/>
            <person name="Scheremetjew M."/>
            <person name="Finn R."/>
            <person name="Kale V."/>
            <person name="Holt S."/>
            <person name="Cochrane G."/>
            <person name="Meng A."/>
            <person name="Brown T."/>
            <person name="Cohen L."/>
        </authorList>
    </citation>
    <scope>NUCLEOTIDE SEQUENCE</scope>
    <source>
        <strain evidence="11">NY070348D</strain>
    </source>
</reference>
<feature type="binding site" evidence="7">
    <location>
        <position position="333"/>
    </location>
    <ligand>
        <name>L-serine</name>
        <dbReference type="ChEBI" id="CHEBI:33384"/>
    </ligand>
</feature>
<dbReference type="InterPro" id="IPR045864">
    <property type="entry name" value="aa-tRNA-synth_II/BPL/LPL"/>
</dbReference>
<feature type="domain" description="Aminoacyl-transfer RNA synthetases class-II family profile" evidence="10">
    <location>
        <begin position="228"/>
        <end position="458"/>
    </location>
</feature>
<evidence type="ECO:0000256" key="4">
    <source>
        <dbReference type="ARBA" id="ARBA00022840"/>
    </source>
</evidence>
<dbReference type="SUPFAM" id="SSF55681">
    <property type="entry name" value="Class II aaRS and biotin synthetases"/>
    <property type="match status" value="1"/>
</dbReference>
<dbReference type="InterPro" id="IPR006195">
    <property type="entry name" value="aa-tRNA-synth_II"/>
</dbReference>
<accession>A0A7S2SDV1</accession>
<dbReference type="PRINTS" id="PR00981">
    <property type="entry name" value="TRNASYNTHSER"/>
</dbReference>
<gene>
    <name evidence="11" type="ORF">QSP1433_LOCUS13145</name>
</gene>
<dbReference type="GO" id="GO:0006434">
    <property type="term" value="P:seryl-tRNA aminoacylation"/>
    <property type="evidence" value="ECO:0007669"/>
    <property type="project" value="InterPro"/>
</dbReference>
<dbReference type="NCBIfam" id="TIGR00414">
    <property type="entry name" value="serS"/>
    <property type="match status" value="1"/>
</dbReference>
<dbReference type="Pfam" id="PF02403">
    <property type="entry name" value="Seryl_tRNA_N"/>
    <property type="match status" value="1"/>
</dbReference>
<evidence type="ECO:0000256" key="5">
    <source>
        <dbReference type="ARBA" id="ARBA00023146"/>
    </source>
</evidence>
<dbReference type="Pfam" id="PF00587">
    <property type="entry name" value="tRNA-synt_2b"/>
    <property type="match status" value="1"/>
</dbReference>
<feature type="binding site" evidence="7">
    <location>
        <position position="431"/>
    </location>
    <ligand>
        <name>L-serine</name>
        <dbReference type="ChEBI" id="CHEBI:33384"/>
    </ligand>
</feature>
<keyword evidence="2" id="KW-0436">Ligase</keyword>
<dbReference type="PANTHER" id="PTHR11778">
    <property type="entry name" value="SERYL-TRNA SYNTHETASE"/>
    <property type="match status" value="1"/>
</dbReference>
<dbReference type="InterPro" id="IPR010978">
    <property type="entry name" value="tRNA-bd_arm"/>
</dbReference>
<dbReference type="EC" id="6.1.1.11" evidence="1"/>
<keyword evidence="4 8" id="KW-0067">ATP-binding</keyword>
<feature type="binding site" evidence="7">
    <location>
        <position position="277"/>
    </location>
    <ligand>
        <name>L-serine</name>
        <dbReference type="ChEBI" id="CHEBI:33384"/>
    </ligand>
</feature>
<keyword evidence="3" id="KW-0547">Nucleotide-binding</keyword>
<keyword evidence="9" id="KW-0175">Coiled coil</keyword>
<evidence type="ECO:0000256" key="7">
    <source>
        <dbReference type="PIRSR" id="PIRSR001529-1"/>
    </source>
</evidence>
<evidence type="ECO:0000256" key="9">
    <source>
        <dbReference type="SAM" id="Coils"/>
    </source>
</evidence>
<dbReference type="Gene3D" id="1.10.287.40">
    <property type="entry name" value="Serine-tRNA synthetase, tRNA binding domain"/>
    <property type="match status" value="1"/>
</dbReference>